<dbReference type="RefSeq" id="WP_311690244.1">
    <property type="nucleotide sequence ID" value="NZ_JAVRHL010000002.1"/>
</dbReference>
<evidence type="ECO:0000256" key="1">
    <source>
        <dbReference type="ARBA" id="ARBA00009437"/>
    </source>
</evidence>
<keyword evidence="3" id="KW-0238">DNA-binding</keyword>
<dbReference type="SUPFAM" id="SSF53850">
    <property type="entry name" value="Periplasmic binding protein-like II"/>
    <property type="match status" value="1"/>
</dbReference>
<dbReference type="PRINTS" id="PR00039">
    <property type="entry name" value="HTHLYSR"/>
</dbReference>
<dbReference type="InterPro" id="IPR036388">
    <property type="entry name" value="WH-like_DNA-bd_sf"/>
</dbReference>
<dbReference type="PROSITE" id="PS50931">
    <property type="entry name" value="HTH_LYSR"/>
    <property type="match status" value="1"/>
</dbReference>
<dbReference type="SUPFAM" id="SSF46785">
    <property type="entry name" value="Winged helix' DNA-binding domain"/>
    <property type="match status" value="1"/>
</dbReference>
<proteinExistence type="inferred from homology"/>
<dbReference type="InterPro" id="IPR000847">
    <property type="entry name" value="LysR_HTH_N"/>
</dbReference>
<evidence type="ECO:0000256" key="4">
    <source>
        <dbReference type="ARBA" id="ARBA00023163"/>
    </source>
</evidence>
<dbReference type="Gene3D" id="3.40.190.290">
    <property type="match status" value="1"/>
</dbReference>
<sequence>MLAELEMFVALANEAHFGRAAERCGVTQPSLSAAIKRLEDQLGVRLVERGSRYRGLTPEGRRAIDWAHRIVADARALRDDMRSAREGIAGHLRLAVIPTALAMTERLTRPLLARSPGLTVEIRSSTAAEAAQRLDGLDADAAITYLGTPSARRVEIPLYAERYYLLSRGAGAEDGAIPWEEVAARPLCLLTEDMQNRRILDALMLGAGAGRAPRLTSNSVIALIAHVRSGGWETVLPEATAALFAGDPSLVSRPVAQEGAAPVVGLVATAREPQVPALAALLDAARTGP</sequence>
<evidence type="ECO:0000313" key="7">
    <source>
        <dbReference type="Proteomes" id="UP001265259"/>
    </source>
</evidence>
<dbReference type="PANTHER" id="PTHR30419:SF31">
    <property type="entry name" value="BLR3139 PROTEIN"/>
    <property type="match status" value="1"/>
</dbReference>
<comment type="caution">
    <text evidence="6">The sequence shown here is derived from an EMBL/GenBank/DDBJ whole genome shotgun (WGS) entry which is preliminary data.</text>
</comment>
<keyword evidence="7" id="KW-1185">Reference proteome</keyword>
<keyword evidence="2" id="KW-0805">Transcription regulation</keyword>
<dbReference type="Proteomes" id="UP001265259">
    <property type="component" value="Unassembled WGS sequence"/>
</dbReference>
<dbReference type="InterPro" id="IPR005119">
    <property type="entry name" value="LysR_subst-bd"/>
</dbReference>
<evidence type="ECO:0000256" key="2">
    <source>
        <dbReference type="ARBA" id="ARBA00023015"/>
    </source>
</evidence>
<protein>
    <submittedName>
        <fullName evidence="6">LysR family transcriptional regulator</fullName>
    </submittedName>
</protein>
<accession>A0ABU3DFK2</accession>
<comment type="similarity">
    <text evidence="1">Belongs to the LysR transcriptional regulatory family.</text>
</comment>
<organism evidence="6 7">
    <name type="scientific">Tropicimonas omnivorans</name>
    <dbReference type="NCBI Taxonomy" id="3075590"/>
    <lineage>
        <taxon>Bacteria</taxon>
        <taxon>Pseudomonadati</taxon>
        <taxon>Pseudomonadota</taxon>
        <taxon>Alphaproteobacteria</taxon>
        <taxon>Rhodobacterales</taxon>
        <taxon>Roseobacteraceae</taxon>
        <taxon>Tropicimonas</taxon>
    </lineage>
</organism>
<dbReference type="PANTHER" id="PTHR30419">
    <property type="entry name" value="HTH-TYPE TRANSCRIPTIONAL REGULATOR YBHD"/>
    <property type="match status" value="1"/>
</dbReference>
<reference evidence="6 7" key="1">
    <citation type="submission" date="2023-09" db="EMBL/GenBank/DDBJ databases">
        <authorList>
            <person name="Rey-Velasco X."/>
        </authorList>
    </citation>
    <scope>NUCLEOTIDE SEQUENCE [LARGE SCALE GENOMIC DNA]</scope>
    <source>
        <strain evidence="6 7">F158</strain>
    </source>
</reference>
<keyword evidence="4" id="KW-0804">Transcription</keyword>
<evidence type="ECO:0000256" key="3">
    <source>
        <dbReference type="ARBA" id="ARBA00023125"/>
    </source>
</evidence>
<dbReference type="Gene3D" id="1.10.10.10">
    <property type="entry name" value="Winged helix-like DNA-binding domain superfamily/Winged helix DNA-binding domain"/>
    <property type="match status" value="1"/>
</dbReference>
<dbReference type="EMBL" id="JAVRHL010000002">
    <property type="protein sequence ID" value="MDT0682496.1"/>
    <property type="molecule type" value="Genomic_DNA"/>
</dbReference>
<dbReference type="InterPro" id="IPR036390">
    <property type="entry name" value="WH_DNA-bd_sf"/>
</dbReference>
<gene>
    <name evidence="6" type="ORF">RM543_07360</name>
</gene>
<evidence type="ECO:0000259" key="5">
    <source>
        <dbReference type="PROSITE" id="PS50931"/>
    </source>
</evidence>
<evidence type="ECO:0000313" key="6">
    <source>
        <dbReference type="EMBL" id="MDT0682496.1"/>
    </source>
</evidence>
<dbReference type="InterPro" id="IPR050950">
    <property type="entry name" value="HTH-type_LysR_regulators"/>
</dbReference>
<feature type="domain" description="HTH lysR-type" evidence="5">
    <location>
        <begin position="1"/>
        <end position="57"/>
    </location>
</feature>
<dbReference type="Pfam" id="PF00126">
    <property type="entry name" value="HTH_1"/>
    <property type="match status" value="1"/>
</dbReference>
<dbReference type="CDD" id="cd05466">
    <property type="entry name" value="PBP2_LTTR_substrate"/>
    <property type="match status" value="1"/>
</dbReference>
<dbReference type="Pfam" id="PF03466">
    <property type="entry name" value="LysR_substrate"/>
    <property type="match status" value="1"/>
</dbReference>
<name>A0ABU3DFK2_9RHOB</name>